<dbReference type="EMBL" id="PVNL01000013">
    <property type="protein sequence ID" value="PRQ09775.1"/>
    <property type="molecule type" value="Genomic_DNA"/>
</dbReference>
<dbReference type="AlphaFoldDB" id="A0A2S9YXF0"/>
<feature type="compositionally biased region" description="Basic residues" evidence="1">
    <location>
        <begin position="105"/>
        <end position="120"/>
    </location>
</feature>
<gene>
    <name evidence="2" type="ORF">ENSA7_05300</name>
</gene>
<feature type="region of interest" description="Disordered" evidence="1">
    <location>
        <begin position="38"/>
        <end position="126"/>
    </location>
</feature>
<sequence>MRGDGRVRVRSMVWPLMGISTLRVVRTRALFTLDARDQQQGRGRVRQDVGDLLGAGTGEGSSQAGAGRSGPGATRPTGSRQTPARTRVTAGRPATRDRQGSARGRAGRRRQARTQPRARPRSSDPRAALANCFQLNQAFSPGRGRSLSSIEGVRYSPCGCQRRSQQRPTRHARAASWRWRAERRPRPAGGCDRLGAGRPMPRVPLGVTAYLLAKDPQGGRQLSAQHRVWACDRRRRWTWQRRCVRGAR</sequence>
<evidence type="ECO:0000256" key="1">
    <source>
        <dbReference type="SAM" id="MobiDB-lite"/>
    </source>
</evidence>
<feature type="compositionally biased region" description="Basic and acidic residues" evidence="1">
    <location>
        <begin position="38"/>
        <end position="49"/>
    </location>
</feature>
<evidence type="ECO:0000313" key="2">
    <source>
        <dbReference type="EMBL" id="PRQ09775.1"/>
    </source>
</evidence>
<comment type="caution">
    <text evidence="2">The sequence shown here is derived from an EMBL/GenBank/DDBJ whole genome shotgun (WGS) entry which is preliminary data.</text>
</comment>
<accession>A0A2S9YXF0</accession>
<reference evidence="2 3" key="1">
    <citation type="submission" date="2018-03" db="EMBL/GenBank/DDBJ databases">
        <title>Draft Genome Sequences of the Obligatory Marine Myxobacteria Enhygromyxa salina SWB007.</title>
        <authorList>
            <person name="Poehlein A."/>
            <person name="Moghaddam J.A."/>
            <person name="Harms H."/>
            <person name="Alanjari M."/>
            <person name="Koenig G.M."/>
            <person name="Daniel R."/>
            <person name="Schaeberle T.F."/>
        </authorList>
    </citation>
    <scope>NUCLEOTIDE SEQUENCE [LARGE SCALE GENOMIC DNA]</scope>
    <source>
        <strain evidence="2 3">SWB007</strain>
    </source>
</reference>
<evidence type="ECO:0000313" key="3">
    <source>
        <dbReference type="Proteomes" id="UP000238823"/>
    </source>
</evidence>
<name>A0A2S9YXF0_9BACT</name>
<organism evidence="2 3">
    <name type="scientific">Enhygromyxa salina</name>
    <dbReference type="NCBI Taxonomy" id="215803"/>
    <lineage>
        <taxon>Bacteria</taxon>
        <taxon>Pseudomonadati</taxon>
        <taxon>Myxococcota</taxon>
        <taxon>Polyangia</taxon>
        <taxon>Nannocystales</taxon>
        <taxon>Nannocystaceae</taxon>
        <taxon>Enhygromyxa</taxon>
    </lineage>
</organism>
<proteinExistence type="predicted"/>
<dbReference type="Proteomes" id="UP000238823">
    <property type="component" value="Unassembled WGS sequence"/>
</dbReference>
<protein>
    <submittedName>
        <fullName evidence="2">Uncharacterized protein</fullName>
    </submittedName>
</protein>